<dbReference type="Gene3D" id="3.40.1580.10">
    <property type="entry name" value="SMI1/KNR4-like"/>
    <property type="match status" value="1"/>
</dbReference>
<organism evidence="2 3">
    <name type="scientific">Aquimarina algicola</name>
    <dbReference type="NCBI Taxonomy" id="2589995"/>
    <lineage>
        <taxon>Bacteria</taxon>
        <taxon>Pseudomonadati</taxon>
        <taxon>Bacteroidota</taxon>
        <taxon>Flavobacteriia</taxon>
        <taxon>Flavobacteriales</taxon>
        <taxon>Flavobacteriaceae</taxon>
        <taxon>Aquimarina</taxon>
    </lineage>
</organism>
<gene>
    <name evidence="2" type="ORF">FHK87_04175</name>
</gene>
<sequence>MDKTIALLSKYLDGDFRVSPMSPERIQKIDIDSVEKDLGVRFPEEYVFHLLAKDAEILPERGLFIEVKEEIWERPKLYDVGEAWSFLYGIHTYTACQESEDWMTLSITGKEFIEETGIKAVPILKLIGDANCYCTDENGNIVKYNHEENIIEPTNMNFWEILELELKELKERKEKKKN</sequence>
<evidence type="ECO:0000313" key="3">
    <source>
        <dbReference type="Proteomes" id="UP000315540"/>
    </source>
</evidence>
<evidence type="ECO:0000259" key="1">
    <source>
        <dbReference type="Pfam" id="PF09346"/>
    </source>
</evidence>
<proteinExistence type="predicted"/>
<name>A0A504JGC9_9FLAO</name>
<dbReference type="Proteomes" id="UP000315540">
    <property type="component" value="Unassembled WGS sequence"/>
</dbReference>
<dbReference type="RefSeq" id="WP_140590231.1">
    <property type="nucleotide sequence ID" value="NZ_VFWZ01000002.1"/>
</dbReference>
<dbReference type="OrthoDB" id="9805586at2"/>
<dbReference type="SUPFAM" id="SSF160631">
    <property type="entry name" value="SMI1/KNR4-like"/>
    <property type="match status" value="1"/>
</dbReference>
<dbReference type="EMBL" id="VFWZ01000002">
    <property type="protein sequence ID" value="TPN86808.1"/>
    <property type="molecule type" value="Genomic_DNA"/>
</dbReference>
<protein>
    <recommendedName>
        <fullName evidence="1">Knr4/Smi1-like domain-containing protein</fullName>
    </recommendedName>
</protein>
<evidence type="ECO:0000313" key="2">
    <source>
        <dbReference type="EMBL" id="TPN86808.1"/>
    </source>
</evidence>
<feature type="domain" description="Knr4/Smi1-like" evidence="1">
    <location>
        <begin position="28"/>
        <end position="163"/>
    </location>
</feature>
<keyword evidence="3" id="KW-1185">Reference proteome</keyword>
<dbReference type="InterPro" id="IPR037883">
    <property type="entry name" value="Knr4/Smi1-like_sf"/>
</dbReference>
<dbReference type="InterPro" id="IPR018958">
    <property type="entry name" value="Knr4/Smi1-like_dom"/>
</dbReference>
<dbReference type="Pfam" id="PF09346">
    <property type="entry name" value="SMI1_KNR4"/>
    <property type="match status" value="1"/>
</dbReference>
<reference evidence="2 3" key="1">
    <citation type="submission" date="2019-06" db="EMBL/GenBank/DDBJ databases">
        <authorList>
            <person name="Meng X."/>
        </authorList>
    </citation>
    <scope>NUCLEOTIDE SEQUENCE [LARGE SCALE GENOMIC DNA]</scope>
    <source>
        <strain evidence="2 3">M625</strain>
    </source>
</reference>
<dbReference type="AlphaFoldDB" id="A0A504JGC9"/>
<comment type="caution">
    <text evidence="2">The sequence shown here is derived from an EMBL/GenBank/DDBJ whole genome shotgun (WGS) entry which is preliminary data.</text>
</comment>
<accession>A0A504JGC9</accession>